<reference evidence="1" key="1">
    <citation type="submission" date="2022-04" db="EMBL/GenBank/DDBJ databases">
        <title>A functionally conserved STORR gene fusion in Papaver species that diverged 16.8 million years ago.</title>
        <authorList>
            <person name="Catania T."/>
        </authorList>
    </citation>
    <scope>NUCLEOTIDE SEQUENCE</scope>
    <source>
        <strain evidence="1">S-188037</strain>
    </source>
</reference>
<protein>
    <submittedName>
        <fullName evidence="1">Uncharacterized protein</fullName>
    </submittedName>
</protein>
<sequence>MTGGFVVDRDAVRKVEGGLLCTLEAQTAIPILKNAYSDAMRQVLRVVPDSCSVISILYKEEDVEAWGVEPYEIEDADANCKTRLRKGILRVADIKFPLPYREKSFNLLIVSDALDYSSPKYLNRTLPDLARVSIDGLVIFCGVPGQQRAKVAEQDVRRMK</sequence>
<dbReference type="GO" id="GO:0045488">
    <property type="term" value="P:pectin metabolic process"/>
    <property type="evidence" value="ECO:0007669"/>
    <property type="project" value="InterPro"/>
</dbReference>
<dbReference type="EMBL" id="JAJJMB010010520">
    <property type="protein sequence ID" value="KAI3908214.1"/>
    <property type="molecule type" value="Genomic_DNA"/>
</dbReference>
<dbReference type="AlphaFoldDB" id="A0AAD4SHI0"/>
<accession>A0AAD4SHI0</accession>
<evidence type="ECO:0000313" key="1">
    <source>
        <dbReference type="EMBL" id="KAI3908214.1"/>
    </source>
</evidence>
<organism evidence="1 2">
    <name type="scientific">Papaver atlanticum</name>
    <dbReference type="NCBI Taxonomy" id="357466"/>
    <lineage>
        <taxon>Eukaryota</taxon>
        <taxon>Viridiplantae</taxon>
        <taxon>Streptophyta</taxon>
        <taxon>Embryophyta</taxon>
        <taxon>Tracheophyta</taxon>
        <taxon>Spermatophyta</taxon>
        <taxon>Magnoliopsida</taxon>
        <taxon>Ranunculales</taxon>
        <taxon>Papaveraceae</taxon>
        <taxon>Papaveroideae</taxon>
        <taxon>Papaver</taxon>
    </lineage>
</organism>
<comment type="caution">
    <text evidence="1">The sequence shown here is derived from an EMBL/GenBank/DDBJ whole genome shotgun (WGS) entry which is preliminary data.</text>
</comment>
<dbReference type="InterPro" id="IPR044689">
    <property type="entry name" value="CGR2/3"/>
</dbReference>
<proteinExistence type="predicted"/>
<name>A0AAD4SHI0_9MAGN</name>
<evidence type="ECO:0000313" key="2">
    <source>
        <dbReference type="Proteomes" id="UP001202328"/>
    </source>
</evidence>
<dbReference type="GO" id="GO:0008168">
    <property type="term" value="F:methyltransferase activity"/>
    <property type="evidence" value="ECO:0007669"/>
    <property type="project" value="InterPro"/>
</dbReference>
<gene>
    <name evidence="1" type="ORF">MKW98_029515</name>
</gene>
<dbReference type="Proteomes" id="UP001202328">
    <property type="component" value="Unassembled WGS sequence"/>
</dbReference>
<keyword evidence="2" id="KW-1185">Reference proteome</keyword>
<dbReference type="PANTHER" id="PTHR34208">
    <property type="entry name" value="S-ADENOSYL-L-METHIONINE-DEPENDENT METHYLTRANSFERASE-RELATED"/>
    <property type="match status" value="1"/>
</dbReference>
<dbReference type="PANTHER" id="PTHR34208:SF5">
    <property type="entry name" value="OS01G0144000 PROTEIN"/>
    <property type="match status" value="1"/>
</dbReference>